<dbReference type="RefSeq" id="WP_003180822.1">
    <property type="nucleotide sequence ID" value="NZ_BEXU01000022.1"/>
</dbReference>
<reference evidence="2 3" key="1">
    <citation type="submission" date="2019-06" db="EMBL/GenBank/DDBJ databases">
        <title>Genome sequence analysis of &gt;100 Bacillus licheniformis strains suggests intrinsic resistance to this species.</title>
        <authorList>
            <person name="Wels M."/>
            <person name="Siezen R.J."/>
            <person name="Johansen E."/>
            <person name="Stuer-Lauridsen B."/>
            <person name="Bjerre K."/>
            <person name="Nielsen B.K.K."/>
        </authorList>
    </citation>
    <scope>NUCLEOTIDE SEQUENCE [LARGE SCALE GENOMIC DNA]</scope>
    <source>
        <strain evidence="2 3">BAC-16736</strain>
    </source>
</reference>
<evidence type="ECO:0000313" key="3">
    <source>
        <dbReference type="Proteomes" id="UP000435910"/>
    </source>
</evidence>
<dbReference type="Proteomes" id="UP000595038">
    <property type="component" value="Chromosome"/>
</dbReference>
<evidence type="ECO:0000313" key="1">
    <source>
        <dbReference type="EMBL" id="QPR72117.1"/>
    </source>
</evidence>
<sequence length="162" mass="18469">MKIKGLKQLSQTLEKAGQSGFRNEAAKWLEQAGTDFLDLVCDEIVRAGSIDTGSLLRSFKRGAEGNRWEIEKGGLTLEVGTELEYASFVNDGHWTGGKDEVRWVPGQWHGGRFQYDPGSSSGMALKRQWVKGTGYWEHALYIFERLFEKRLNERLQKWLNSL</sequence>
<reference evidence="1 4" key="2">
    <citation type="submission" date="2020-12" db="EMBL/GenBank/DDBJ databases">
        <title>FDA dAtabase for Regulatory Grade micrObial Sequences (FDA-ARGOS): Supporting development and validation of Infectious Disease Dx tests.</title>
        <authorList>
            <person name="Nelson B."/>
            <person name="Plummer A."/>
            <person name="Tallon L."/>
            <person name="Sadzewicz L."/>
            <person name="Zhao X."/>
            <person name="Boylan J."/>
            <person name="Ott S."/>
            <person name="Bowen H."/>
            <person name="Vavikolanu K."/>
            <person name="Mehta A."/>
            <person name="Aluvathingal J."/>
            <person name="Nadendla S."/>
            <person name="Myers T."/>
            <person name="Yan Y."/>
            <person name="Sichtig H."/>
        </authorList>
    </citation>
    <scope>NUCLEOTIDE SEQUENCE [LARGE SCALE GENOMIC DNA]</scope>
    <source>
        <strain evidence="1 4">FDAARGOS_923</strain>
    </source>
</reference>
<protein>
    <submittedName>
        <fullName evidence="1">HK97 gp10 family phage protein</fullName>
    </submittedName>
</protein>
<dbReference type="Proteomes" id="UP000435910">
    <property type="component" value="Unassembled WGS sequence"/>
</dbReference>
<dbReference type="InterPro" id="IPR010064">
    <property type="entry name" value="HK97-gp10_tail"/>
</dbReference>
<dbReference type="OMA" id="EDNLWIV"/>
<accession>A0A415J2I3</accession>
<dbReference type="Pfam" id="PF04883">
    <property type="entry name" value="HK97-gp10_like"/>
    <property type="match status" value="1"/>
</dbReference>
<gene>
    <name evidence="2" type="ORF">CHCC16736_0343</name>
    <name evidence="1" type="ORF">I6G80_20235</name>
</gene>
<evidence type="ECO:0000313" key="2">
    <source>
        <dbReference type="EMBL" id="TWL21880.1"/>
    </source>
</evidence>
<evidence type="ECO:0000313" key="4">
    <source>
        <dbReference type="Proteomes" id="UP000595038"/>
    </source>
</evidence>
<dbReference type="AlphaFoldDB" id="A0A415J2I3"/>
<dbReference type="GeneID" id="92862083"/>
<dbReference type="EMBL" id="CP065647">
    <property type="protein sequence ID" value="QPR72117.1"/>
    <property type="molecule type" value="Genomic_DNA"/>
</dbReference>
<organism evidence="2 3">
    <name type="scientific">Bacillus licheniformis</name>
    <dbReference type="NCBI Taxonomy" id="1402"/>
    <lineage>
        <taxon>Bacteria</taxon>
        <taxon>Bacillati</taxon>
        <taxon>Bacillota</taxon>
        <taxon>Bacilli</taxon>
        <taxon>Bacillales</taxon>
        <taxon>Bacillaceae</taxon>
        <taxon>Bacillus</taxon>
    </lineage>
</organism>
<proteinExistence type="predicted"/>
<name>A0A415J2I3_BACLI</name>
<dbReference type="EMBL" id="NILC01000030">
    <property type="protein sequence ID" value="TWL21880.1"/>
    <property type="molecule type" value="Genomic_DNA"/>
</dbReference>